<dbReference type="STRING" id="42514.ENSPNAP00000036249"/>
<accession>A0A3B4ELV1</accession>
<dbReference type="PANTHER" id="PTHR15258:SF2">
    <property type="entry name" value="FIBROBLAST GROWTH FACTOR-BINDING PROTEIN 1"/>
    <property type="match status" value="1"/>
</dbReference>
<dbReference type="GeneID" id="108424143"/>
<keyword evidence="4 8" id="KW-0732">Signal</keyword>
<evidence type="ECO:0000256" key="6">
    <source>
        <dbReference type="ARBA" id="ARBA00023183"/>
    </source>
</evidence>
<dbReference type="GO" id="GO:0007267">
    <property type="term" value="P:cell-cell signaling"/>
    <property type="evidence" value="ECO:0007669"/>
    <property type="project" value="TreeGrafter"/>
</dbReference>
<dbReference type="RefSeq" id="XP_017547446.1">
    <property type="nucleotide sequence ID" value="XM_017691957.1"/>
</dbReference>
<dbReference type="OrthoDB" id="8875908at2759"/>
<dbReference type="Pfam" id="PF06473">
    <property type="entry name" value="FGF-BP1"/>
    <property type="match status" value="1"/>
</dbReference>
<keyword evidence="3" id="KW-0964">Secreted</keyword>
<reference evidence="9" key="3">
    <citation type="submission" date="2025-09" db="UniProtKB">
        <authorList>
            <consortium name="Ensembl"/>
        </authorList>
    </citation>
    <scope>IDENTIFICATION</scope>
</reference>
<dbReference type="Ensembl" id="ENSPNAT00000030508.2">
    <property type="protein sequence ID" value="ENSPNAP00000036249.1"/>
    <property type="gene ID" value="ENSPNAG00000026928.2"/>
</dbReference>
<dbReference type="OMA" id="VYWKQIG"/>
<keyword evidence="5" id="KW-1015">Disulfide bond</keyword>
<protein>
    <recommendedName>
        <fullName evidence="11">Fibroblast growth factor binding protein 1b</fullName>
    </recommendedName>
</protein>
<name>A0A3B4ELV1_PYGNA</name>
<sequence>MLCLKATFVVLILVCMAQHILQAEGRKEQQERKGRGRVKQNTFAPKPTSPSHRENEKKSGGKVPSKGRFSTKDKTQCSWEATGDHSLVLSISCTKGNESFHCEYIANPRLCPQYESNSGKFWKQIARSLKKQKKLCHDPKALVKATVCKNASKEAHFSLRTPAKAEHPPQLSNQDCKGLSHSNKLAKEHCSSTWSSICSFFFAMVQNEDC</sequence>
<proteinExistence type="inferred from homology"/>
<feature type="compositionally biased region" description="Basic and acidic residues" evidence="7">
    <location>
        <begin position="24"/>
        <end position="33"/>
    </location>
</feature>
<dbReference type="PANTHER" id="PTHR15258">
    <property type="entry name" value="FGF BINDING PROTEIN-RELATED"/>
    <property type="match status" value="1"/>
</dbReference>
<evidence type="ECO:0000256" key="3">
    <source>
        <dbReference type="ARBA" id="ARBA00022525"/>
    </source>
</evidence>
<feature type="region of interest" description="Disordered" evidence="7">
    <location>
        <begin position="24"/>
        <end position="71"/>
    </location>
</feature>
<reference evidence="9 10" key="1">
    <citation type="submission" date="2020-10" db="EMBL/GenBank/DDBJ databases">
        <title>Pygocentrus nattereri (red-bellied piranha) genome, fPygNat1, primary haplotype.</title>
        <authorList>
            <person name="Myers G."/>
            <person name="Meyer A."/>
            <person name="Karagic N."/>
            <person name="Pippel M."/>
            <person name="Winkler S."/>
            <person name="Tracey A."/>
            <person name="Wood J."/>
            <person name="Formenti G."/>
            <person name="Howe K."/>
            <person name="Fedrigo O."/>
            <person name="Jarvis E.D."/>
        </authorList>
    </citation>
    <scope>NUCLEOTIDE SEQUENCE [LARGE SCALE GENOMIC DNA]</scope>
</reference>
<evidence type="ECO:0008006" key="11">
    <source>
        <dbReference type="Google" id="ProtNLM"/>
    </source>
</evidence>
<feature type="chain" id="PRO_5017235441" description="Fibroblast growth factor binding protein 1b" evidence="8">
    <location>
        <begin position="18"/>
        <end position="210"/>
    </location>
</feature>
<evidence type="ECO:0000256" key="1">
    <source>
        <dbReference type="ARBA" id="ARBA00004613"/>
    </source>
</evidence>
<keyword evidence="10" id="KW-1185">Reference proteome</keyword>
<organism evidence="9 10">
    <name type="scientific">Pygocentrus nattereri</name>
    <name type="common">Red-bellied piranha</name>
    <dbReference type="NCBI Taxonomy" id="42514"/>
    <lineage>
        <taxon>Eukaryota</taxon>
        <taxon>Metazoa</taxon>
        <taxon>Chordata</taxon>
        <taxon>Craniata</taxon>
        <taxon>Vertebrata</taxon>
        <taxon>Euteleostomi</taxon>
        <taxon>Actinopterygii</taxon>
        <taxon>Neopterygii</taxon>
        <taxon>Teleostei</taxon>
        <taxon>Ostariophysi</taxon>
        <taxon>Characiformes</taxon>
        <taxon>Characoidei</taxon>
        <taxon>Pygocentrus</taxon>
    </lineage>
</organism>
<dbReference type="AlphaFoldDB" id="A0A3B4ELV1"/>
<keyword evidence="6" id="KW-0340">Growth factor binding</keyword>
<evidence type="ECO:0000256" key="2">
    <source>
        <dbReference type="ARBA" id="ARBA00008326"/>
    </source>
</evidence>
<evidence type="ECO:0000256" key="5">
    <source>
        <dbReference type="ARBA" id="ARBA00023157"/>
    </source>
</evidence>
<evidence type="ECO:0000256" key="8">
    <source>
        <dbReference type="SAM" id="SignalP"/>
    </source>
</evidence>
<evidence type="ECO:0000256" key="7">
    <source>
        <dbReference type="SAM" id="MobiDB-lite"/>
    </source>
</evidence>
<feature type="signal peptide" evidence="8">
    <location>
        <begin position="1"/>
        <end position="17"/>
    </location>
</feature>
<comment type="subcellular location">
    <subcellularLocation>
        <location evidence="1">Secreted</location>
    </subcellularLocation>
</comment>
<evidence type="ECO:0000313" key="9">
    <source>
        <dbReference type="Ensembl" id="ENSPNAP00000036249.1"/>
    </source>
</evidence>
<comment type="similarity">
    <text evidence="2">Belongs to the fibroblast growth factor-binding protein family.</text>
</comment>
<dbReference type="Proteomes" id="UP001501920">
    <property type="component" value="Chromosome 8"/>
</dbReference>
<evidence type="ECO:0000313" key="10">
    <source>
        <dbReference type="Proteomes" id="UP001501920"/>
    </source>
</evidence>
<dbReference type="GO" id="GO:0005576">
    <property type="term" value="C:extracellular region"/>
    <property type="evidence" value="ECO:0007669"/>
    <property type="project" value="UniProtKB-SubCell"/>
</dbReference>
<dbReference type="InterPro" id="IPR010510">
    <property type="entry name" value="FGF1-bd"/>
</dbReference>
<reference evidence="9" key="2">
    <citation type="submission" date="2025-08" db="UniProtKB">
        <authorList>
            <consortium name="Ensembl"/>
        </authorList>
    </citation>
    <scope>IDENTIFICATION</scope>
</reference>
<evidence type="ECO:0000256" key="4">
    <source>
        <dbReference type="ARBA" id="ARBA00022729"/>
    </source>
</evidence>
<dbReference type="GeneTree" id="ENSGT00940000154372"/>
<dbReference type="GO" id="GO:0019838">
    <property type="term" value="F:growth factor binding"/>
    <property type="evidence" value="ECO:0007669"/>
    <property type="project" value="UniProtKB-KW"/>
</dbReference>
<dbReference type="CTD" id="799002"/>